<protein>
    <submittedName>
        <fullName evidence="1">Uncharacterized protein</fullName>
    </submittedName>
</protein>
<dbReference type="Proteomes" id="UP001604277">
    <property type="component" value="Unassembled WGS sequence"/>
</dbReference>
<keyword evidence="2" id="KW-1185">Reference proteome</keyword>
<name>A0ABD1NVV4_9LAMI</name>
<comment type="caution">
    <text evidence="1">The sequence shown here is derived from an EMBL/GenBank/DDBJ whole genome shotgun (WGS) entry which is preliminary data.</text>
</comment>
<sequence>MRAVAVLSGPFLKELIDEFDSTTDPIDLIRHFQERVRLHRWQMPLLAGHFSDFVDKFIACFPSSAKKKKTTMETHASDSGERRVNSMFVYVGMTHIIGNKEME</sequence>
<reference evidence="2" key="1">
    <citation type="submission" date="2024-07" db="EMBL/GenBank/DDBJ databases">
        <title>Two chromosome-level genome assemblies of Korean endemic species Abeliophyllum distichum and Forsythia ovata (Oleaceae).</title>
        <authorList>
            <person name="Jang H."/>
        </authorList>
    </citation>
    <scope>NUCLEOTIDE SEQUENCE [LARGE SCALE GENOMIC DNA]</scope>
</reference>
<accession>A0ABD1NVV4</accession>
<evidence type="ECO:0000313" key="1">
    <source>
        <dbReference type="EMBL" id="KAL2455735.1"/>
    </source>
</evidence>
<dbReference type="AlphaFoldDB" id="A0ABD1NVV4"/>
<proteinExistence type="predicted"/>
<evidence type="ECO:0000313" key="2">
    <source>
        <dbReference type="Proteomes" id="UP001604277"/>
    </source>
</evidence>
<dbReference type="EMBL" id="JBFOLJ010000099">
    <property type="protein sequence ID" value="KAL2455735.1"/>
    <property type="molecule type" value="Genomic_DNA"/>
</dbReference>
<gene>
    <name evidence="1" type="ORF">Fot_57318</name>
</gene>
<organism evidence="1 2">
    <name type="scientific">Forsythia ovata</name>
    <dbReference type="NCBI Taxonomy" id="205694"/>
    <lineage>
        <taxon>Eukaryota</taxon>
        <taxon>Viridiplantae</taxon>
        <taxon>Streptophyta</taxon>
        <taxon>Embryophyta</taxon>
        <taxon>Tracheophyta</taxon>
        <taxon>Spermatophyta</taxon>
        <taxon>Magnoliopsida</taxon>
        <taxon>eudicotyledons</taxon>
        <taxon>Gunneridae</taxon>
        <taxon>Pentapetalae</taxon>
        <taxon>asterids</taxon>
        <taxon>lamiids</taxon>
        <taxon>Lamiales</taxon>
        <taxon>Oleaceae</taxon>
        <taxon>Forsythieae</taxon>
        <taxon>Forsythia</taxon>
    </lineage>
</organism>